<proteinExistence type="predicted"/>
<sequence>MRASDGSVEFLSENQDSWTCRVTAAGPAAPVVLSNAHWMWDDGSEDEYTPLTPSPEQFLTSFVLQETVFGCRNLATTDEPVALPAPSIPLWLDGWYVFEEPSHSFWSVGSTLVADISGTRWVGWNGPDTPSAELGRLHMIRSQ</sequence>
<evidence type="ECO:0000313" key="1">
    <source>
        <dbReference type="EMBL" id="MFC5915149.1"/>
    </source>
</evidence>
<gene>
    <name evidence="1" type="ORF">ACFP1B_17230</name>
</gene>
<comment type="caution">
    <text evidence="1">The sequence shown here is derived from an EMBL/GenBank/DDBJ whole genome shotgun (WGS) entry which is preliminary data.</text>
</comment>
<keyword evidence="2" id="KW-1185">Reference proteome</keyword>
<dbReference type="RefSeq" id="WP_344517039.1">
    <property type="nucleotide sequence ID" value="NZ_BAAATU010000052.1"/>
</dbReference>
<accession>A0ABW1GK19</accession>
<protein>
    <submittedName>
        <fullName evidence="1">Uncharacterized protein</fullName>
    </submittedName>
</protein>
<dbReference type="Proteomes" id="UP001596200">
    <property type="component" value="Unassembled WGS sequence"/>
</dbReference>
<evidence type="ECO:0000313" key="2">
    <source>
        <dbReference type="Proteomes" id="UP001596200"/>
    </source>
</evidence>
<name>A0ABW1GK19_9ACTN</name>
<dbReference type="EMBL" id="JBHSPU010000016">
    <property type="protein sequence ID" value="MFC5915149.1"/>
    <property type="molecule type" value="Genomic_DNA"/>
</dbReference>
<reference evidence="2" key="1">
    <citation type="journal article" date="2019" name="Int. J. Syst. Evol. Microbiol.">
        <title>The Global Catalogue of Microorganisms (GCM) 10K type strain sequencing project: providing services to taxonomists for standard genome sequencing and annotation.</title>
        <authorList>
            <consortium name="The Broad Institute Genomics Platform"/>
            <consortium name="The Broad Institute Genome Sequencing Center for Infectious Disease"/>
            <person name="Wu L."/>
            <person name="Ma J."/>
        </authorList>
    </citation>
    <scope>NUCLEOTIDE SEQUENCE [LARGE SCALE GENOMIC DNA]</scope>
    <source>
        <strain evidence="2">JCM 4147</strain>
    </source>
</reference>
<organism evidence="1 2">
    <name type="scientific">Streptomyces pulveraceus</name>
    <dbReference type="NCBI Taxonomy" id="68258"/>
    <lineage>
        <taxon>Bacteria</taxon>
        <taxon>Bacillati</taxon>
        <taxon>Actinomycetota</taxon>
        <taxon>Actinomycetes</taxon>
        <taxon>Kitasatosporales</taxon>
        <taxon>Streptomycetaceae</taxon>
        <taxon>Streptomyces</taxon>
    </lineage>
</organism>